<dbReference type="Proteomes" id="UP000039865">
    <property type="component" value="Unassembled WGS sequence"/>
</dbReference>
<feature type="region of interest" description="Disordered" evidence="1">
    <location>
        <begin position="1"/>
        <end position="42"/>
    </location>
</feature>
<evidence type="ECO:0000313" key="3">
    <source>
        <dbReference type="Proteomes" id="UP000039865"/>
    </source>
</evidence>
<keyword evidence="3" id="KW-1185">Reference proteome</keyword>
<feature type="region of interest" description="Disordered" evidence="1">
    <location>
        <begin position="202"/>
        <end position="223"/>
    </location>
</feature>
<dbReference type="AlphaFoldDB" id="A0A078AV02"/>
<evidence type="ECO:0000256" key="1">
    <source>
        <dbReference type="SAM" id="MobiDB-lite"/>
    </source>
</evidence>
<gene>
    <name evidence="2" type="primary">Contig19058.g20205</name>
    <name evidence="2" type="ORF">STYLEM_15125</name>
</gene>
<proteinExistence type="predicted"/>
<evidence type="ECO:0000313" key="2">
    <source>
        <dbReference type="EMBL" id="CDW86034.1"/>
    </source>
</evidence>
<name>A0A078AV02_STYLE</name>
<dbReference type="EMBL" id="CCKQ01014284">
    <property type="protein sequence ID" value="CDW86034.1"/>
    <property type="molecule type" value="Genomic_DNA"/>
</dbReference>
<sequence>MSQDIDNQNYDHNLDEPNNPQVNDNNEPQRTQMHAGRDNNNSARQAHDLRQNQDYNQAQHQMPRFDGQPNQDPNQQFQNMNNQQPQVQFMPAQYQPTQPGKNPLGQSSSFMAQRNQNHLNQQRYNQNSYNYFKEKPLHKAPWNERFFEFFDKPQRNNVDLMIKPDKPEIPIEDFYRSTSLSQLLFDSADRKLSRASSRTILRPGQSKYGNRPSTQSASITRKSLRKAQSQKNLLVAEFNWDEKFNIMASKNNIQAHKNYHEYFDRPIEYDARGYAYSKKPEPFIVYKKKTPILKSPLYMSQERQQEVSQILRSYESTKRLSTPQLQFRESVEDFSKPLTTQSSHNKRMLSTASTKVSRNSDNIMRMQRTGWSERIGLPISTYNETVFPRYKILFEHL</sequence>
<accession>A0A078AV02</accession>
<organism evidence="2 3">
    <name type="scientific">Stylonychia lemnae</name>
    <name type="common">Ciliate</name>
    <dbReference type="NCBI Taxonomy" id="5949"/>
    <lineage>
        <taxon>Eukaryota</taxon>
        <taxon>Sar</taxon>
        <taxon>Alveolata</taxon>
        <taxon>Ciliophora</taxon>
        <taxon>Intramacronucleata</taxon>
        <taxon>Spirotrichea</taxon>
        <taxon>Stichotrichia</taxon>
        <taxon>Sporadotrichida</taxon>
        <taxon>Oxytrichidae</taxon>
        <taxon>Stylonychinae</taxon>
        <taxon>Stylonychia</taxon>
    </lineage>
</organism>
<dbReference type="OrthoDB" id="326299at2759"/>
<dbReference type="InParanoid" id="A0A078AV02"/>
<reference evidence="2 3" key="1">
    <citation type="submission" date="2014-06" db="EMBL/GenBank/DDBJ databases">
        <authorList>
            <person name="Swart Estienne"/>
        </authorList>
    </citation>
    <scope>NUCLEOTIDE SEQUENCE [LARGE SCALE GENOMIC DNA]</scope>
    <source>
        <strain evidence="2 3">130c</strain>
    </source>
</reference>
<protein>
    <submittedName>
        <fullName evidence="2">Uncharacterized protein</fullName>
    </submittedName>
</protein>
<feature type="compositionally biased region" description="Polar residues" evidence="1">
    <location>
        <begin position="207"/>
        <end position="223"/>
    </location>
</feature>